<dbReference type="EMBL" id="SGWQ01000007">
    <property type="protein sequence ID" value="RZS36408.1"/>
    <property type="molecule type" value="Genomic_DNA"/>
</dbReference>
<protein>
    <submittedName>
        <fullName evidence="3">Uncharacterized protein</fullName>
    </submittedName>
</protein>
<feature type="transmembrane region" description="Helical" evidence="2">
    <location>
        <begin position="819"/>
        <end position="840"/>
    </location>
</feature>
<keyword evidence="4" id="KW-1185">Reference proteome</keyword>
<keyword evidence="2" id="KW-1133">Transmembrane helix</keyword>
<gene>
    <name evidence="3" type="ORF">EV193_10789</name>
</gene>
<name>A0A4Q7KIM7_9PSEU</name>
<evidence type="ECO:0000313" key="3">
    <source>
        <dbReference type="EMBL" id="RZS36408.1"/>
    </source>
</evidence>
<organism evidence="3 4">
    <name type="scientific">Herbihabitans rhizosphaerae</name>
    <dbReference type="NCBI Taxonomy" id="1872711"/>
    <lineage>
        <taxon>Bacteria</taxon>
        <taxon>Bacillati</taxon>
        <taxon>Actinomycetota</taxon>
        <taxon>Actinomycetes</taxon>
        <taxon>Pseudonocardiales</taxon>
        <taxon>Pseudonocardiaceae</taxon>
        <taxon>Herbihabitans</taxon>
    </lineage>
</organism>
<proteinExistence type="predicted"/>
<evidence type="ECO:0000256" key="1">
    <source>
        <dbReference type="SAM" id="MobiDB-lite"/>
    </source>
</evidence>
<evidence type="ECO:0000256" key="2">
    <source>
        <dbReference type="SAM" id="Phobius"/>
    </source>
</evidence>
<comment type="caution">
    <text evidence="3">The sequence shown here is derived from an EMBL/GenBank/DDBJ whole genome shotgun (WGS) entry which is preliminary data.</text>
</comment>
<dbReference type="AlphaFoldDB" id="A0A4Q7KIM7"/>
<reference evidence="3 4" key="1">
    <citation type="submission" date="2019-02" db="EMBL/GenBank/DDBJ databases">
        <title>Genomic Encyclopedia of Type Strains, Phase IV (KMG-IV): sequencing the most valuable type-strain genomes for metagenomic binning, comparative biology and taxonomic classification.</title>
        <authorList>
            <person name="Goeker M."/>
        </authorList>
    </citation>
    <scope>NUCLEOTIDE SEQUENCE [LARGE SCALE GENOMIC DNA]</scope>
    <source>
        <strain evidence="3 4">DSM 101727</strain>
    </source>
</reference>
<keyword evidence="2" id="KW-0472">Membrane</keyword>
<feature type="transmembrane region" description="Helical" evidence="2">
    <location>
        <begin position="894"/>
        <end position="919"/>
    </location>
</feature>
<accession>A0A4Q7KIM7</accession>
<keyword evidence="2" id="KW-0812">Transmembrane</keyword>
<evidence type="ECO:0000313" key="4">
    <source>
        <dbReference type="Proteomes" id="UP000294257"/>
    </source>
</evidence>
<feature type="transmembrane region" description="Helical" evidence="2">
    <location>
        <begin position="860"/>
        <end position="882"/>
    </location>
</feature>
<sequence length="1026" mass="109271">MFSPKRYTGETKTDQKNVSADEDAPRVYPRRPVLGWLALGGGALLFGTSSDAAPDAARIAGLAAIIPPGGHLAVRAQDGLLVSLSLTNLEVRTSRPPKLALRNPASDGLVTITFPAQSLFERAVFDNGSGPPTPERPIETRLSAPSRIVVRIPAGSAPIDYDLPTLLDLAKYPLAVSPFANQRPPGSPEPTTEPPQNVTAIEAPWRLILSPEGTAVFTAARTPVTRNGRTELWHARATTSGQTPGQLPIRAIWTPDITNPLDPNDWAAKAESASLTPDHRKQIVRKSTTENPAQASLLLVSPMGTSLDLEAVWTSNGLIGWRHLSWLGRDNYVKTEEAGYLFPFGFPATLLSITERVFKDGLAFQRKRFFIVVRVPTVDYPAGLQTFAGRAQPFTGAATSTIVSPPLAELPQNDRFVSVLGANGAPTELRYQLALTTKDGRTVSADLPMIWVDDTTGENPGNLGTTMAAYAAAEEPLRTLNLGGQKVGFVEPKPPEPGVPQEDRALPTTAMLISARLATKEDGDRLAAFPDLVHADVHVEELDAFSGPAKVITRLSYEPEIYLDKGFGGSANPGDVWAKVATVAPPGFAAQAVDPLQFALSQAAGGGMAAPKFAVDALSRVHGTVTDLTNIAQNKFNPEEYFDLQDTAIKLLGAIPLREVIEIDDAPSLPSDQNIPKITTNRIGDDTVETVVTWKPKLKAVPVGTGKLCTFEPATTDPDRRLHLEVKITASADGSTTSVVRGELNNAALVFVEMIRQPIDRLRFESRDGGKPSIDLKLGTPEFKGDLRFLSRLKDLLPALPGGVKIDTTPTGVKAGLTLAVPSVPIGVVLVQNLAVGVLFDLPFNGDPARLFFSFGTREAPFRCTVMALGGGGFLTIGLSVNGGPPAIEGSLEFGAAVAIDLGVASGSVSIMAGIYIAFGPKTNDKNEFVGNTIVITGFIRAVGELSVLGLIHISLEFYLGLTFKKEGTEEGRVEGEATLKVRVEVFLFSTSVSVTLRKEIGSGVDPSFGDQISASDWSSYCAAFA</sequence>
<feature type="region of interest" description="Disordered" evidence="1">
    <location>
        <begin position="1"/>
        <end position="24"/>
    </location>
</feature>
<dbReference type="Proteomes" id="UP000294257">
    <property type="component" value="Unassembled WGS sequence"/>
</dbReference>